<reference evidence="2" key="2">
    <citation type="submission" date="2020-11" db="EMBL/GenBank/DDBJ databases">
        <authorList>
            <person name="McCartney M.A."/>
            <person name="Auch B."/>
            <person name="Kono T."/>
            <person name="Mallez S."/>
            <person name="Becker A."/>
            <person name="Gohl D.M."/>
            <person name="Silverstein K.A.T."/>
            <person name="Koren S."/>
            <person name="Bechman K.B."/>
            <person name="Herman A."/>
            <person name="Abrahante J.E."/>
            <person name="Garbe J."/>
        </authorList>
    </citation>
    <scope>NUCLEOTIDE SEQUENCE</scope>
    <source>
        <strain evidence="2">Duluth1</strain>
        <tissue evidence="2">Whole animal</tissue>
    </source>
</reference>
<protein>
    <submittedName>
        <fullName evidence="2">Uncharacterized protein</fullName>
    </submittedName>
</protein>
<name>A0A9D4EQL2_DREPO</name>
<comment type="caution">
    <text evidence="2">The sequence shown here is derived from an EMBL/GenBank/DDBJ whole genome shotgun (WGS) entry which is preliminary data.</text>
</comment>
<keyword evidence="3" id="KW-1185">Reference proteome</keyword>
<gene>
    <name evidence="2" type="ORF">DPMN_162531</name>
</gene>
<feature type="region of interest" description="Disordered" evidence="1">
    <location>
        <begin position="58"/>
        <end position="82"/>
    </location>
</feature>
<dbReference type="EMBL" id="JAIWYP010000008">
    <property type="protein sequence ID" value="KAH3784572.1"/>
    <property type="molecule type" value="Genomic_DNA"/>
</dbReference>
<reference evidence="2" key="1">
    <citation type="journal article" date="2019" name="bioRxiv">
        <title>The Genome of the Zebra Mussel, Dreissena polymorpha: A Resource for Invasive Species Research.</title>
        <authorList>
            <person name="McCartney M.A."/>
            <person name="Auch B."/>
            <person name="Kono T."/>
            <person name="Mallez S."/>
            <person name="Zhang Y."/>
            <person name="Obille A."/>
            <person name="Becker A."/>
            <person name="Abrahante J.E."/>
            <person name="Garbe J."/>
            <person name="Badalamenti J.P."/>
            <person name="Herman A."/>
            <person name="Mangelson H."/>
            <person name="Liachko I."/>
            <person name="Sullivan S."/>
            <person name="Sone E.D."/>
            <person name="Koren S."/>
            <person name="Silverstein K.A.T."/>
            <person name="Beckman K.B."/>
            <person name="Gohl D.M."/>
        </authorList>
    </citation>
    <scope>NUCLEOTIDE SEQUENCE</scope>
    <source>
        <strain evidence="2">Duluth1</strain>
        <tissue evidence="2">Whole animal</tissue>
    </source>
</reference>
<evidence type="ECO:0000256" key="1">
    <source>
        <dbReference type="SAM" id="MobiDB-lite"/>
    </source>
</evidence>
<sequence>MELDAEGKPKLSEEDINILQAFHAMHLKPPKIEKPEDLMSYMKHIVVVYNKEATVTTPSAANTATTTAAPDVKPSKDLGAIPNTGSHHYPKLSIFYGEANKGDVIWQGFKFE</sequence>
<accession>A0A9D4EQL2</accession>
<feature type="compositionally biased region" description="Low complexity" evidence="1">
    <location>
        <begin position="58"/>
        <end position="69"/>
    </location>
</feature>
<dbReference type="Proteomes" id="UP000828390">
    <property type="component" value="Unassembled WGS sequence"/>
</dbReference>
<organism evidence="2 3">
    <name type="scientific">Dreissena polymorpha</name>
    <name type="common">Zebra mussel</name>
    <name type="synonym">Mytilus polymorpha</name>
    <dbReference type="NCBI Taxonomy" id="45954"/>
    <lineage>
        <taxon>Eukaryota</taxon>
        <taxon>Metazoa</taxon>
        <taxon>Spiralia</taxon>
        <taxon>Lophotrochozoa</taxon>
        <taxon>Mollusca</taxon>
        <taxon>Bivalvia</taxon>
        <taxon>Autobranchia</taxon>
        <taxon>Heteroconchia</taxon>
        <taxon>Euheterodonta</taxon>
        <taxon>Imparidentia</taxon>
        <taxon>Neoheterodontei</taxon>
        <taxon>Myida</taxon>
        <taxon>Dreissenoidea</taxon>
        <taxon>Dreissenidae</taxon>
        <taxon>Dreissena</taxon>
    </lineage>
</organism>
<evidence type="ECO:0000313" key="3">
    <source>
        <dbReference type="Proteomes" id="UP000828390"/>
    </source>
</evidence>
<dbReference type="AlphaFoldDB" id="A0A9D4EQL2"/>
<proteinExistence type="predicted"/>
<evidence type="ECO:0000313" key="2">
    <source>
        <dbReference type="EMBL" id="KAH3784572.1"/>
    </source>
</evidence>